<organism evidence="4 5">
    <name type="scientific">Quisquiliibacterium transsilvanicum</name>
    <dbReference type="NCBI Taxonomy" id="1549638"/>
    <lineage>
        <taxon>Bacteria</taxon>
        <taxon>Pseudomonadati</taxon>
        <taxon>Pseudomonadota</taxon>
        <taxon>Betaproteobacteria</taxon>
        <taxon>Burkholderiales</taxon>
        <taxon>Burkholderiaceae</taxon>
        <taxon>Quisquiliibacterium</taxon>
    </lineage>
</organism>
<dbReference type="Gene3D" id="2.40.420.20">
    <property type="match status" value="1"/>
</dbReference>
<dbReference type="PANTHER" id="PTHR30469">
    <property type="entry name" value="MULTIDRUG RESISTANCE PROTEIN MDTA"/>
    <property type="match status" value="1"/>
</dbReference>
<dbReference type="Pfam" id="PF25967">
    <property type="entry name" value="RND-MFP_C"/>
    <property type="match status" value="1"/>
</dbReference>
<evidence type="ECO:0000259" key="2">
    <source>
        <dbReference type="Pfam" id="PF25954"/>
    </source>
</evidence>
<evidence type="ECO:0000259" key="3">
    <source>
        <dbReference type="Pfam" id="PF25967"/>
    </source>
</evidence>
<dbReference type="Gene3D" id="2.40.50.100">
    <property type="match status" value="1"/>
</dbReference>
<dbReference type="AlphaFoldDB" id="A0A7W8HEW8"/>
<dbReference type="EMBL" id="JACHGB010000001">
    <property type="protein sequence ID" value="MBB5270547.1"/>
    <property type="molecule type" value="Genomic_DNA"/>
</dbReference>
<comment type="caution">
    <text evidence="4">The sequence shown here is derived from an EMBL/GenBank/DDBJ whole genome shotgun (WGS) entry which is preliminary data.</text>
</comment>
<dbReference type="Proteomes" id="UP000532440">
    <property type="component" value="Unassembled WGS sequence"/>
</dbReference>
<evidence type="ECO:0000313" key="4">
    <source>
        <dbReference type="EMBL" id="MBB5270547.1"/>
    </source>
</evidence>
<dbReference type="InterPro" id="IPR006143">
    <property type="entry name" value="RND_pump_MFP"/>
</dbReference>
<protein>
    <submittedName>
        <fullName evidence="4">RND family efflux transporter MFP subunit</fullName>
    </submittedName>
</protein>
<dbReference type="Gene3D" id="2.40.30.170">
    <property type="match status" value="1"/>
</dbReference>
<feature type="domain" description="CusB-like beta-barrel" evidence="2">
    <location>
        <begin position="206"/>
        <end position="273"/>
    </location>
</feature>
<evidence type="ECO:0000256" key="1">
    <source>
        <dbReference type="ARBA" id="ARBA00009477"/>
    </source>
</evidence>
<reference evidence="4 5" key="1">
    <citation type="submission" date="2020-08" db="EMBL/GenBank/DDBJ databases">
        <title>Genomic Encyclopedia of Type Strains, Phase IV (KMG-IV): sequencing the most valuable type-strain genomes for metagenomic binning, comparative biology and taxonomic classification.</title>
        <authorList>
            <person name="Goeker M."/>
        </authorList>
    </citation>
    <scope>NUCLEOTIDE SEQUENCE [LARGE SCALE GENOMIC DNA]</scope>
    <source>
        <strain evidence="4 5">DSM 29781</strain>
    </source>
</reference>
<name>A0A7W8HEW8_9BURK</name>
<dbReference type="InterPro" id="IPR058627">
    <property type="entry name" value="MdtA-like_C"/>
</dbReference>
<feature type="domain" description="Multidrug resistance protein MdtA-like C-terminal permuted SH3" evidence="3">
    <location>
        <begin position="284"/>
        <end position="342"/>
    </location>
</feature>
<gene>
    <name evidence="4" type="ORF">HNQ70_000531</name>
</gene>
<dbReference type="SUPFAM" id="SSF111369">
    <property type="entry name" value="HlyD-like secretion proteins"/>
    <property type="match status" value="1"/>
</dbReference>
<proteinExistence type="inferred from homology"/>
<dbReference type="InterPro" id="IPR058792">
    <property type="entry name" value="Beta-barrel_RND_2"/>
</dbReference>
<dbReference type="RefSeq" id="WP_183963975.1">
    <property type="nucleotide sequence ID" value="NZ_BAABEW010000004.1"/>
</dbReference>
<dbReference type="PROSITE" id="PS51257">
    <property type="entry name" value="PROKAR_LIPOPROTEIN"/>
    <property type="match status" value="1"/>
</dbReference>
<sequence>MRPSRLLLFLLPLALAACKRPEPPAAEPVRLVRTSIAQPQQVGAELRLPGELRPRVEVVHAFRIGGKIAQRLVSVGDRVDAGQPLARLDSSDTAPALAGAQAALSAARTDARLAQGELNRQQELHGRGYLSQAGLERFLAGRDSAQARVEAAQAQLRQAQNAVSYELLRASAAGVVAAVDAEAGQVVAAGQPVLRIARAGEIEARVDVPERDLATARGAARWQVRVPAAGDLVLNARVRELSPVADPASRTYPMRLELQGDTSGLALGMSAVAASVREGEGRVFVLPVSALHTLDGQPRVWLVDPASSTVRQVPVTTAGLDGDTVHIVDGLAPGDRVVVAGANLLVAGQKVRLPAARAAQ</sequence>
<keyword evidence="5" id="KW-1185">Reference proteome</keyword>
<dbReference type="Gene3D" id="1.10.287.470">
    <property type="entry name" value="Helix hairpin bin"/>
    <property type="match status" value="1"/>
</dbReference>
<dbReference type="PANTHER" id="PTHR30469:SF38">
    <property type="entry name" value="HLYD FAMILY SECRETION PROTEIN"/>
    <property type="match status" value="1"/>
</dbReference>
<accession>A0A7W8HEW8</accession>
<evidence type="ECO:0000313" key="5">
    <source>
        <dbReference type="Proteomes" id="UP000532440"/>
    </source>
</evidence>
<comment type="similarity">
    <text evidence="1">Belongs to the membrane fusion protein (MFP) (TC 8.A.1) family.</text>
</comment>
<dbReference type="GO" id="GO:1990281">
    <property type="term" value="C:efflux pump complex"/>
    <property type="evidence" value="ECO:0007669"/>
    <property type="project" value="TreeGrafter"/>
</dbReference>
<dbReference type="GO" id="GO:0015562">
    <property type="term" value="F:efflux transmembrane transporter activity"/>
    <property type="evidence" value="ECO:0007669"/>
    <property type="project" value="TreeGrafter"/>
</dbReference>
<dbReference type="NCBIfam" id="TIGR01730">
    <property type="entry name" value="RND_mfp"/>
    <property type="match status" value="1"/>
</dbReference>
<dbReference type="Pfam" id="PF25954">
    <property type="entry name" value="Beta-barrel_RND_2"/>
    <property type="match status" value="1"/>
</dbReference>